<dbReference type="InterPro" id="IPR030489">
    <property type="entry name" value="TR_Rrf2-type_CS"/>
</dbReference>
<dbReference type="STRING" id="1424661.SAMN05216281_104196"/>
<keyword evidence="1" id="KW-0238">DNA-binding</keyword>
<name>A0A1H8E9Q8_9MICO</name>
<evidence type="ECO:0000256" key="2">
    <source>
        <dbReference type="ARBA" id="ARBA00034078"/>
    </source>
</evidence>
<dbReference type="OrthoDB" id="9795923at2"/>
<evidence type="ECO:0000256" key="1">
    <source>
        <dbReference type="ARBA" id="ARBA00023125"/>
    </source>
</evidence>
<evidence type="ECO:0000313" key="3">
    <source>
        <dbReference type="EMBL" id="TFB89857.1"/>
    </source>
</evidence>
<dbReference type="EMBL" id="SOFF01000029">
    <property type="protein sequence ID" value="TFB89857.1"/>
    <property type="molecule type" value="Genomic_DNA"/>
</dbReference>
<comment type="caution">
    <text evidence="3">The sequence shown here is derived from an EMBL/GenBank/DDBJ whole genome shotgun (WGS) entry which is preliminary data.</text>
</comment>
<comment type="cofactor">
    <cofactor evidence="2">
        <name>[2Fe-2S] cluster</name>
        <dbReference type="ChEBI" id="CHEBI:190135"/>
    </cofactor>
</comment>
<dbReference type="InterPro" id="IPR036390">
    <property type="entry name" value="WH_DNA-bd_sf"/>
</dbReference>
<organism evidence="3 4">
    <name type="scientific">Cryobacterium luteum</name>
    <dbReference type="NCBI Taxonomy" id="1424661"/>
    <lineage>
        <taxon>Bacteria</taxon>
        <taxon>Bacillati</taxon>
        <taxon>Actinomycetota</taxon>
        <taxon>Actinomycetes</taxon>
        <taxon>Micrococcales</taxon>
        <taxon>Microbacteriaceae</taxon>
        <taxon>Cryobacterium</taxon>
    </lineage>
</organism>
<dbReference type="PROSITE" id="PS01332">
    <property type="entry name" value="HTH_RRF2_1"/>
    <property type="match status" value="1"/>
</dbReference>
<dbReference type="PANTHER" id="PTHR33221:SF4">
    <property type="entry name" value="HTH-TYPE TRANSCRIPTIONAL REPRESSOR NSRR"/>
    <property type="match status" value="1"/>
</dbReference>
<accession>A0A1H8E9Q8</accession>
<reference evidence="3 4" key="1">
    <citation type="submission" date="2019-03" db="EMBL/GenBank/DDBJ databases">
        <title>Genomics of glacier-inhabiting Cryobacterium strains.</title>
        <authorList>
            <person name="Liu Q."/>
            <person name="Xin Y.-H."/>
        </authorList>
    </citation>
    <scope>NUCLEOTIDE SEQUENCE [LARGE SCALE GENOMIC DNA]</scope>
    <source>
        <strain evidence="3 4">Hh15</strain>
    </source>
</reference>
<dbReference type="Gene3D" id="1.10.10.10">
    <property type="entry name" value="Winged helix-like DNA-binding domain superfamily/Winged helix DNA-binding domain"/>
    <property type="match status" value="1"/>
</dbReference>
<dbReference type="SUPFAM" id="SSF46785">
    <property type="entry name" value="Winged helix' DNA-binding domain"/>
    <property type="match status" value="1"/>
</dbReference>
<protein>
    <submittedName>
        <fullName evidence="3">Rrf2 family transcriptional regulator</fullName>
    </submittedName>
</protein>
<dbReference type="GO" id="GO:0005829">
    <property type="term" value="C:cytosol"/>
    <property type="evidence" value="ECO:0007669"/>
    <property type="project" value="TreeGrafter"/>
</dbReference>
<evidence type="ECO:0000313" key="4">
    <source>
        <dbReference type="Proteomes" id="UP000297654"/>
    </source>
</evidence>
<sequence length="147" mass="15679">MRINAFSDVCLRVVMLLCAAPESVTFTSRVVAAEVGTPYNHVSKALLKLRELGLIEAIRGRSGGVRISALGRAVTVGSLLRQLDTRTDLAACESPNGPCPLLCGCGLRGSLRRARDAFYRELDGLVISTLPHGKPNGPVLVELGLVR</sequence>
<dbReference type="RefSeq" id="WP_092108521.1">
    <property type="nucleotide sequence ID" value="NZ_FOCN01000004.1"/>
</dbReference>
<dbReference type="GO" id="GO:0003700">
    <property type="term" value="F:DNA-binding transcription factor activity"/>
    <property type="evidence" value="ECO:0007669"/>
    <property type="project" value="TreeGrafter"/>
</dbReference>
<dbReference type="PROSITE" id="PS51197">
    <property type="entry name" value="HTH_RRF2_2"/>
    <property type="match status" value="1"/>
</dbReference>
<dbReference type="GO" id="GO:0003677">
    <property type="term" value="F:DNA binding"/>
    <property type="evidence" value="ECO:0007669"/>
    <property type="project" value="UniProtKB-KW"/>
</dbReference>
<dbReference type="PANTHER" id="PTHR33221">
    <property type="entry name" value="WINGED HELIX-TURN-HELIX TRANSCRIPTIONAL REGULATOR, RRF2 FAMILY"/>
    <property type="match status" value="1"/>
</dbReference>
<dbReference type="Proteomes" id="UP000297654">
    <property type="component" value="Unassembled WGS sequence"/>
</dbReference>
<proteinExistence type="predicted"/>
<gene>
    <name evidence="3" type="ORF">E3O10_08760</name>
</gene>
<dbReference type="Pfam" id="PF02082">
    <property type="entry name" value="Rrf2"/>
    <property type="match status" value="1"/>
</dbReference>
<keyword evidence="4" id="KW-1185">Reference proteome</keyword>
<dbReference type="AlphaFoldDB" id="A0A1H8E9Q8"/>
<dbReference type="InterPro" id="IPR036388">
    <property type="entry name" value="WH-like_DNA-bd_sf"/>
</dbReference>
<dbReference type="InterPro" id="IPR000944">
    <property type="entry name" value="Tscrpt_reg_Rrf2"/>
</dbReference>